<protein>
    <recommendedName>
        <fullName evidence="5">NYN domain-containing protein</fullName>
    </recommendedName>
</protein>
<dbReference type="Pfam" id="PF01936">
    <property type="entry name" value="NYN"/>
    <property type="match status" value="1"/>
</dbReference>
<dbReference type="EMBL" id="AVCH01000001">
    <property type="protein sequence ID" value="KFN52291.1"/>
    <property type="molecule type" value="Genomic_DNA"/>
</dbReference>
<dbReference type="STRING" id="1384054.N790_00545"/>
<proteinExistence type="predicted"/>
<dbReference type="Proteomes" id="UP000029392">
    <property type="component" value="Unassembled WGS sequence"/>
</dbReference>
<reference evidence="3 4" key="1">
    <citation type="submission" date="2013-09" db="EMBL/GenBank/DDBJ databases">
        <title>Genome sequencing of Arenimonas malthae.</title>
        <authorList>
            <person name="Chen F."/>
            <person name="Wang G."/>
        </authorList>
    </citation>
    <scope>NUCLEOTIDE SEQUENCE [LARGE SCALE GENOMIC DNA]</scope>
    <source>
        <strain evidence="3 4">CC-JY-1</strain>
    </source>
</reference>
<dbReference type="InterPro" id="IPR024467">
    <property type="entry name" value="Xre/MbcA/ParS-like_toxin-bd"/>
</dbReference>
<sequence>MTLRTRVYVDGFNLYYGCVRKTAYKWLDIRALAVHILATIRLDVDGVPATFALDPLAIKYFTAAILKNFARHQDSVPSQAAYHQALRGHLGPAVSLIEGYFAAEPARAHRHIKGRPARDCELVDIWKLVEKQSDVALALHAYSDALRGEVDHVVLVTNDTDVVPCLELIRTHTAAKIGLIVPTRDKQRPVNGDLSRRVDWVREHVLDDELASSQMPAMVRLDGKAVHKPLSWYPRPDLLAPLLAEAIRVKRSRGAALKWMHSPCAHLGGQCPIDMAQTDAGALALQAYMAQYAMDFGA</sequence>
<evidence type="ECO:0000259" key="2">
    <source>
        <dbReference type="Pfam" id="PF09722"/>
    </source>
</evidence>
<dbReference type="GO" id="GO:0004540">
    <property type="term" value="F:RNA nuclease activity"/>
    <property type="evidence" value="ECO:0007669"/>
    <property type="project" value="InterPro"/>
</dbReference>
<evidence type="ECO:0008006" key="5">
    <source>
        <dbReference type="Google" id="ProtNLM"/>
    </source>
</evidence>
<dbReference type="CDD" id="cd18722">
    <property type="entry name" value="PIN_NicB-like"/>
    <property type="match status" value="1"/>
</dbReference>
<dbReference type="Gene3D" id="3.40.50.1010">
    <property type="entry name" value="5'-nuclease"/>
    <property type="match status" value="1"/>
</dbReference>
<feature type="domain" description="Antitoxin Xre/MbcA/ParS-like toxin-binding" evidence="2">
    <location>
        <begin position="255"/>
        <end position="288"/>
    </location>
</feature>
<dbReference type="RefSeq" id="WP_052385548.1">
    <property type="nucleotide sequence ID" value="NZ_AVCH01000001.1"/>
</dbReference>
<evidence type="ECO:0000259" key="1">
    <source>
        <dbReference type="Pfam" id="PF01936"/>
    </source>
</evidence>
<organism evidence="3 4">
    <name type="scientific">Arenimonas malthae CC-JY-1</name>
    <dbReference type="NCBI Taxonomy" id="1384054"/>
    <lineage>
        <taxon>Bacteria</taxon>
        <taxon>Pseudomonadati</taxon>
        <taxon>Pseudomonadota</taxon>
        <taxon>Gammaproteobacteria</taxon>
        <taxon>Lysobacterales</taxon>
        <taxon>Lysobacteraceae</taxon>
        <taxon>Arenimonas</taxon>
    </lineage>
</organism>
<accession>A0A091BKJ0</accession>
<dbReference type="eggNOG" id="COG5642">
    <property type="taxonomic scope" value="Bacteria"/>
</dbReference>
<dbReference type="InterPro" id="IPR021139">
    <property type="entry name" value="NYN"/>
</dbReference>
<dbReference type="Pfam" id="PF09722">
    <property type="entry name" value="Xre_MbcA_ParS_C"/>
    <property type="match status" value="1"/>
</dbReference>
<gene>
    <name evidence="3" type="ORF">N790_00545</name>
</gene>
<name>A0A091BKJ0_9GAMM</name>
<evidence type="ECO:0000313" key="4">
    <source>
        <dbReference type="Proteomes" id="UP000029392"/>
    </source>
</evidence>
<evidence type="ECO:0000313" key="3">
    <source>
        <dbReference type="EMBL" id="KFN52291.1"/>
    </source>
</evidence>
<feature type="domain" description="NYN" evidence="1">
    <location>
        <begin position="128"/>
        <end position="181"/>
    </location>
</feature>
<dbReference type="AlphaFoldDB" id="A0A091BKJ0"/>
<dbReference type="PATRIC" id="fig|1384054.3.peg.96"/>
<keyword evidence="4" id="KW-1185">Reference proteome</keyword>
<comment type="caution">
    <text evidence="3">The sequence shown here is derived from an EMBL/GenBank/DDBJ whole genome shotgun (WGS) entry which is preliminary data.</text>
</comment>